<name>A0A1F5GSQ8_9BACT</name>
<accession>A0A1F5GSQ8</accession>
<dbReference type="STRING" id="1797724.A3A48_00590"/>
<comment type="caution">
    <text evidence="1">The sequence shown here is derived from an EMBL/GenBank/DDBJ whole genome shotgun (WGS) entry which is preliminary data.</text>
</comment>
<dbReference type="Pfam" id="PF08843">
    <property type="entry name" value="AbiEii"/>
    <property type="match status" value="1"/>
</dbReference>
<sequence length="240" mass="27728">MLSEKIIIELSGKWQTTEVNIAREYLQHLFLRSFYKFEESKKILFKGGTALRIVYGSPRFSEDLDFSAQTRSYLPIEKLIEETLIDLSLVEKVELEEAKTTTGGYLARILGKIGGLSVKIQIEISQRNGRIIEPDSFLVTNPFLPEYLILTLPRNLLIAEKIQACLTRKKSRDFFDIYFFARKGMLSEFLKDYQKPLLASLNHLDSALVLKDLKPLLPTSHQILVRSLKENLKQELEKFK</sequence>
<dbReference type="EMBL" id="MFBN01000038">
    <property type="protein sequence ID" value="OGD94869.1"/>
    <property type="molecule type" value="Genomic_DNA"/>
</dbReference>
<proteinExistence type="predicted"/>
<protein>
    <recommendedName>
        <fullName evidence="3">Nucleotidyl transferase AbiEii/AbiGii toxin family protein</fullName>
    </recommendedName>
</protein>
<evidence type="ECO:0008006" key="3">
    <source>
        <dbReference type="Google" id="ProtNLM"/>
    </source>
</evidence>
<dbReference type="Gene3D" id="3.10.450.620">
    <property type="entry name" value="JHP933, nucleotidyltransferase-like core domain"/>
    <property type="match status" value="1"/>
</dbReference>
<dbReference type="InterPro" id="IPR014942">
    <property type="entry name" value="AbiEii"/>
</dbReference>
<reference evidence="1 2" key="1">
    <citation type="journal article" date="2016" name="Nat. Commun.">
        <title>Thousands of microbial genomes shed light on interconnected biogeochemical processes in an aquifer system.</title>
        <authorList>
            <person name="Anantharaman K."/>
            <person name="Brown C.T."/>
            <person name="Hug L.A."/>
            <person name="Sharon I."/>
            <person name="Castelle C.J."/>
            <person name="Probst A.J."/>
            <person name="Thomas B.C."/>
            <person name="Singh A."/>
            <person name="Wilkins M.J."/>
            <person name="Karaoz U."/>
            <person name="Brodie E.L."/>
            <person name="Williams K.H."/>
            <person name="Hubbard S.S."/>
            <person name="Banfield J.F."/>
        </authorList>
    </citation>
    <scope>NUCLEOTIDE SEQUENCE [LARGE SCALE GENOMIC DNA]</scope>
</reference>
<gene>
    <name evidence="1" type="ORF">A3A48_00590</name>
</gene>
<dbReference type="AlphaFoldDB" id="A0A1F5GSQ8"/>
<dbReference type="Proteomes" id="UP000178336">
    <property type="component" value="Unassembled WGS sequence"/>
</dbReference>
<organism evidence="1 2">
    <name type="scientific">Candidatus Curtissbacteria bacterium RIFCSPLOWO2_01_FULL_37_9</name>
    <dbReference type="NCBI Taxonomy" id="1797724"/>
    <lineage>
        <taxon>Bacteria</taxon>
        <taxon>Candidatus Curtissiibacteriota</taxon>
    </lineage>
</organism>
<evidence type="ECO:0000313" key="1">
    <source>
        <dbReference type="EMBL" id="OGD94869.1"/>
    </source>
</evidence>
<evidence type="ECO:0000313" key="2">
    <source>
        <dbReference type="Proteomes" id="UP000178336"/>
    </source>
</evidence>